<reference evidence="2 3" key="1">
    <citation type="journal article" date="2012" name="J. Bacteriol.">
        <title>Genome sequence of Sphingobium indicum B90A, a hexachlorocyclohexane-degrading bacterium.</title>
        <authorList>
            <person name="Anand S."/>
            <person name="Sangwan N."/>
            <person name="Lata P."/>
            <person name="Kaur J."/>
            <person name="Dua A."/>
            <person name="Singh A.K."/>
            <person name="Verma M."/>
            <person name="Kaur J."/>
            <person name="Khurana J.P."/>
            <person name="Khurana P."/>
            <person name="Mathur S."/>
            <person name="Lal R."/>
        </authorList>
    </citation>
    <scope>NUCLEOTIDE SEQUENCE [LARGE SCALE GENOMIC DNA]</scope>
    <source>
        <strain evidence="3">DSM 16412 / CCM 7286 / MTCC 6364 / B90A</strain>
    </source>
</reference>
<dbReference type="RefSeq" id="WP_007682983.1">
    <property type="nucleotide sequence ID" value="NZ_CP013070.1"/>
</dbReference>
<evidence type="ECO:0000313" key="2">
    <source>
        <dbReference type="EMBL" id="APL96004.1"/>
    </source>
</evidence>
<proteinExistence type="predicted"/>
<evidence type="ECO:0000313" key="3">
    <source>
        <dbReference type="Proteomes" id="UP000004550"/>
    </source>
</evidence>
<name>A0A1L5BT06_SPHIB</name>
<organism evidence="2 3">
    <name type="scientific">Sphingobium indicum (strain DSM 16412 / CCM 7286 / MTCC 6364 / B90A)</name>
    <dbReference type="NCBI Taxonomy" id="861109"/>
    <lineage>
        <taxon>Bacteria</taxon>
        <taxon>Pseudomonadati</taxon>
        <taxon>Pseudomonadota</taxon>
        <taxon>Alphaproteobacteria</taxon>
        <taxon>Sphingomonadales</taxon>
        <taxon>Sphingomonadaceae</taxon>
        <taxon>Sphingobium</taxon>
    </lineage>
</organism>
<dbReference type="Pfam" id="PF14280">
    <property type="entry name" value="DUF4365"/>
    <property type="match status" value="1"/>
</dbReference>
<gene>
    <name evidence="2" type="ORF">SIDU_16630</name>
</gene>
<accession>A0A1L5BT06</accession>
<dbReference type="EMBL" id="CP013070">
    <property type="protein sequence ID" value="APL96004.1"/>
    <property type="molecule type" value="Genomic_DNA"/>
</dbReference>
<dbReference type="AlphaFoldDB" id="A0A1L5BT06"/>
<protein>
    <recommendedName>
        <fullName evidence="1">DUF4365 domain-containing protein</fullName>
    </recommendedName>
</protein>
<sequence length="323" mass="37760">MAVGKKRSEQHLIDQDGIALLRSKLPRHWLLREYRPDYGLDFTIETFKALESETTDGRRPTFETLGEHVFVQLKSVAEPSVHTLEIYNRGNVEKARETLDLTDKIAEIETYRFQLEMSELVTIERMGIGVPVLLVIADLARQRCSFVCLNDYIDKILIPQHDDYRTAGSRTIHVPLWTEIGSDAGMIGLRWYAKRAKLLAAFQRFAFQYSELQWPDNGDWRTLARYFGERIVQYDFWDDTEMCEPIRYHAAGLRRFLETGQPGYFKVPADLPDGFDPDAFREHFEKQDVFELWRLLALLPKTYEDIWREWFLPTSLGQLTSAP</sequence>
<evidence type="ECO:0000259" key="1">
    <source>
        <dbReference type="Pfam" id="PF14280"/>
    </source>
</evidence>
<feature type="domain" description="DUF4365" evidence="1">
    <location>
        <begin position="15"/>
        <end position="176"/>
    </location>
</feature>
<dbReference type="KEGG" id="sinb:SIDU_16630"/>
<dbReference type="InterPro" id="IPR025375">
    <property type="entry name" value="DUF4365"/>
</dbReference>
<dbReference type="Proteomes" id="UP000004550">
    <property type="component" value="Chromosome"/>
</dbReference>